<keyword evidence="3 7" id="KW-0812">Transmembrane</keyword>
<protein>
    <recommendedName>
        <fullName evidence="7">Palmitoyltransferase</fullName>
        <ecNumber evidence="7">2.3.1.225</ecNumber>
    </recommendedName>
</protein>
<evidence type="ECO:0000256" key="1">
    <source>
        <dbReference type="ARBA" id="ARBA00004141"/>
    </source>
</evidence>
<feature type="transmembrane region" description="Helical" evidence="7">
    <location>
        <begin position="12"/>
        <end position="34"/>
    </location>
</feature>
<dbReference type="EMBL" id="CAJNDS010000047">
    <property type="protein sequence ID" value="CAE6933147.1"/>
    <property type="molecule type" value="Genomic_DNA"/>
</dbReference>
<reference evidence="9" key="1">
    <citation type="submission" date="2021-02" db="EMBL/GenBank/DDBJ databases">
        <authorList>
            <person name="Dougan E. K."/>
            <person name="Rhodes N."/>
            <person name="Thang M."/>
            <person name="Chan C."/>
        </authorList>
    </citation>
    <scope>NUCLEOTIDE SEQUENCE</scope>
</reference>
<keyword evidence="6 7" id="KW-0012">Acyltransferase</keyword>
<evidence type="ECO:0000256" key="6">
    <source>
        <dbReference type="ARBA" id="ARBA00023315"/>
    </source>
</evidence>
<keyword evidence="2 7" id="KW-0808">Transferase</keyword>
<feature type="transmembrane region" description="Helical" evidence="7">
    <location>
        <begin position="87"/>
        <end position="108"/>
    </location>
</feature>
<comment type="similarity">
    <text evidence="7">Belongs to the DHHC palmitoyltransferase family.</text>
</comment>
<evidence type="ECO:0000256" key="4">
    <source>
        <dbReference type="ARBA" id="ARBA00022989"/>
    </source>
</evidence>
<keyword evidence="4 7" id="KW-1133">Transmembrane helix</keyword>
<feature type="transmembrane region" description="Helical" evidence="7">
    <location>
        <begin position="120"/>
        <end position="139"/>
    </location>
</feature>
<name>A0A812GVC9_9DINO</name>
<dbReference type="InterPro" id="IPR039859">
    <property type="entry name" value="PFA4/ZDH16/20/ERF2-like"/>
</dbReference>
<evidence type="ECO:0000313" key="10">
    <source>
        <dbReference type="Proteomes" id="UP000604046"/>
    </source>
</evidence>
<evidence type="ECO:0000256" key="2">
    <source>
        <dbReference type="ARBA" id="ARBA00022679"/>
    </source>
</evidence>
<accession>A0A812GVC9</accession>
<keyword evidence="5 7" id="KW-0472">Membrane</keyword>
<comment type="subcellular location">
    <subcellularLocation>
        <location evidence="1">Membrane</location>
        <topology evidence="1">Multi-pass membrane protein</topology>
    </subcellularLocation>
</comment>
<dbReference type="Proteomes" id="UP000604046">
    <property type="component" value="Unassembled WGS sequence"/>
</dbReference>
<evidence type="ECO:0000256" key="7">
    <source>
        <dbReference type="RuleBase" id="RU079119"/>
    </source>
</evidence>
<comment type="domain">
    <text evidence="7">The DHHC domain is required for palmitoyltransferase activity.</text>
</comment>
<dbReference type="GO" id="GO:0019706">
    <property type="term" value="F:protein-cysteine S-palmitoyltransferase activity"/>
    <property type="evidence" value="ECO:0007669"/>
    <property type="project" value="UniProtKB-EC"/>
</dbReference>
<evidence type="ECO:0000259" key="8">
    <source>
        <dbReference type="Pfam" id="PF01529"/>
    </source>
</evidence>
<organism evidence="9 10">
    <name type="scientific">Symbiodinium natans</name>
    <dbReference type="NCBI Taxonomy" id="878477"/>
    <lineage>
        <taxon>Eukaryota</taxon>
        <taxon>Sar</taxon>
        <taxon>Alveolata</taxon>
        <taxon>Dinophyceae</taxon>
        <taxon>Suessiales</taxon>
        <taxon>Symbiodiniaceae</taxon>
        <taxon>Symbiodinium</taxon>
    </lineage>
</organism>
<dbReference type="AlphaFoldDB" id="A0A812GVC9"/>
<evidence type="ECO:0000313" key="9">
    <source>
        <dbReference type="EMBL" id="CAE6933147.1"/>
    </source>
</evidence>
<dbReference type="GO" id="GO:0005783">
    <property type="term" value="C:endoplasmic reticulum"/>
    <property type="evidence" value="ECO:0007669"/>
    <property type="project" value="TreeGrafter"/>
</dbReference>
<comment type="caution">
    <text evidence="9">The sequence shown here is derived from an EMBL/GenBank/DDBJ whole genome shotgun (WGS) entry which is preliminary data.</text>
</comment>
<proteinExistence type="inferred from homology"/>
<dbReference type="GO" id="GO:0005794">
    <property type="term" value="C:Golgi apparatus"/>
    <property type="evidence" value="ECO:0007669"/>
    <property type="project" value="TreeGrafter"/>
</dbReference>
<evidence type="ECO:0000256" key="3">
    <source>
        <dbReference type="ARBA" id="ARBA00022692"/>
    </source>
</evidence>
<sequence>MFCVQLQLLRCVAMLATFGLLVLVTFLCMMYCAFADPGQMMEEPADLEEGALPRRAHKSWLYPRPILRHDHYCKWVHNVIGLRNHRAFFVMVLGLALMGAVGASVDAYLLASQLAKEGFIFQPVQLLFLLHLGYSLALLRLDLPILQIHVGLISRNELNSEWKEDFFWNAPGPGRVSARELDVDEYNALLDADAFVYDASRNPFDKGVVTNCANFWLKSRSDSLGDW</sequence>
<dbReference type="GO" id="GO:0016020">
    <property type="term" value="C:membrane"/>
    <property type="evidence" value="ECO:0007669"/>
    <property type="project" value="UniProtKB-SubCell"/>
</dbReference>
<dbReference type="GO" id="GO:0006612">
    <property type="term" value="P:protein targeting to membrane"/>
    <property type="evidence" value="ECO:0007669"/>
    <property type="project" value="TreeGrafter"/>
</dbReference>
<dbReference type="PANTHER" id="PTHR22883">
    <property type="entry name" value="ZINC FINGER DHHC DOMAIN CONTAINING PROTEIN"/>
    <property type="match status" value="1"/>
</dbReference>
<evidence type="ECO:0000256" key="5">
    <source>
        <dbReference type="ARBA" id="ARBA00023136"/>
    </source>
</evidence>
<dbReference type="OrthoDB" id="444798at2759"/>
<dbReference type="PROSITE" id="PS50216">
    <property type="entry name" value="DHHC"/>
    <property type="match status" value="1"/>
</dbReference>
<keyword evidence="10" id="KW-1185">Reference proteome</keyword>
<feature type="domain" description="Palmitoyltransferase DHHC" evidence="8">
    <location>
        <begin position="53"/>
        <end position="162"/>
    </location>
</feature>
<comment type="catalytic activity">
    <reaction evidence="7">
        <text>L-cysteinyl-[protein] + hexadecanoyl-CoA = S-hexadecanoyl-L-cysteinyl-[protein] + CoA</text>
        <dbReference type="Rhea" id="RHEA:36683"/>
        <dbReference type="Rhea" id="RHEA-COMP:10131"/>
        <dbReference type="Rhea" id="RHEA-COMP:11032"/>
        <dbReference type="ChEBI" id="CHEBI:29950"/>
        <dbReference type="ChEBI" id="CHEBI:57287"/>
        <dbReference type="ChEBI" id="CHEBI:57379"/>
        <dbReference type="ChEBI" id="CHEBI:74151"/>
        <dbReference type="EC" id="2.3.1.225"/>
    </reaction>
</comment>
<dbReference type="InterPro" id="IPR001594">
    <property type="entry name" value="Palmitoyltrfase_DHHC"/>
</dbReference>
<gene>
    <name evidence="9" type="primary">AKR1</name>
    <name evidence="9" type="ORF">SNAT2548_LOCUS938</name>
</gene>
<dbReference type="EC" id="2.3.1.225" evidence="7"/>
<dbReference type="Pfam" id="PF01529">
    <property type="entry name" value="DHHC"/>
    <property type="match status" value="1"/>
</dbReference>